<keyword evidence="3" id="KW-1185">Reference proteome</keyword>
<name>A0ABU6WKE0_9FABA</name>
<dbReference type="EMBL" id="JASCZI010181895">
    <property type="protein sequence ID" value="MED6186307.1"/>
    <property type="molecule type" value="Genomic_DNA"/>
</dbReference>
<gene>
    <name evidence="2" type="ORF">PIB30_065450</name>
</gene>
<organism evidence="2 3">
    <name type="scientific">Stylosanthes scabra</name>
    <dbReference type="NCBI Taxonomy" id="79078"/>
    <lineage>
        <taxon>Eukaryota</taxon>
        <taxon>Viridiplantae</taxon>
        <taxon>Streptophyta</taxon>
        <taxon>Embryophyta</taxon>
        <taxon>Tracheophyta</taxon>
        <taxon>Spermatophyta</taxon>
        <taxon>Magnoliopsida</taxon>
        <taxon>eudicotyledons</taxon>
        <taxon>Gunneridae</taxon>
        <taxon>Pentapetalae</taxon>
        <taxon>rosids</taxon>
        <taxon>fabids</taxon>
        <taxon>Fabales</taxon>
        <taxon>Fabaceae</taxon>
        <taxon>Papilionoideae</taxon>
        <taxon>50 kb inversion clade</taxon>
        <taxon>dalbergioids sensu lato</taxon>
        <taxon>Dalbergieae</taxon>
        <taxon>Pterocarpus clade</taxon>
        <taxon>Stylosanthes</taxon>
    </lineage>
</organism>
<accession>A0ABU6WKE0</accession>
<protein>
    <submittedName>
        <fullName evidence="2">Uncharacterized protein</fullName>
    </submittedName>
</protein>
<dbReference type="Proteomes" id="UP001341840">
    <property type="component" value="Unassembled WGS sequence"/>
</dbReference>
<comment type="caution">
    <text evidence="2">The sequence shown here is derived from an EMBL/GenBank/DDBJ whole genome shotgun (WGS) entry which is preliminary data.</text>
</comment>
<sequence length="134" mass="15834">MSRAAEGEVQMVRHRDLLERWTQRRRRSLRDRRMLQSHPVMEVRHREIRYTLMRHRLRRGLVMTSHWRMISSLGLSITSLLPLGRQFGTPPSWEYPLIQSGSDSGPMKPGSQHPPHPSTALVIRPIPQRPHRQR</sequence>
<reference evidence="2 3" key="1">
    <citation type="journal article" date="2023" name="Plants (Basel)">
        <title>Bridging the Gap: Combining Genomics and Transcriptomics Approaches to Understand Stylosanthes scabra, an Orphan Legume from the Brazilian Caatinga.</title>
        <authorList>
            <person name="Ferreira-Neto J.R.C."/>
            <person name="da Silva M.D."/>
            <person name="Binneck E."/>
            <person name="de Melo N.F."/>
            <person name="da Silva R.H."/>
            <person name="de Melo A.L.T.M."/>
            <person name="Pandolfi V."/>
            <person name="Bustamante F.O."/>
            <person name="Brasileiro-Vidal A.C."/>
            <person name="Benko-Iseppon A.M."/>
        </authorList>
    </citation>
    <scope>NUCLEOTIDE SEQUENCE [LARGE SCALE GENOMIC DNA]</scope>
    <source>
        <tissue evidence="2">Leaves</tissue>
    </source>
</reference>
<feature type="region of interest" description="Disordered" evidence="1">
    <location>
        <begin position="94"/>
        <end position="134"/>
    </location>
</feature>
<proteinExistence type="predicted"/>
<evidence type="ECO:0000313" key="2">
    <source>
        <dbReference type="EMBL" id="MED6186307.1"/>
    </source>
</evidence>
<evidence type="ECO:0000256" key="1">
    <source>
        <dbReference type="SAM" id="MobiDB-lite"/>
    </source>
</evidence>
<evidence type="ECO:0000313" key="3">
    <source>
        <dbReference type="Proteomes" id="UP001341840"/>
    </source>
</evidence>